<keyword evidence="5" id="KW-1185">Reference proteome</keyword>
<dbReference type="PANTHER" id="PTHR33371">
    <property type="entry name" value="INTERMEMBRANE PHOSPHOLIPID TRANSPORT SYSTEM BINDING PROTEIN MLAD-RELATED"/>
    <property type="match status" value="1"/>
</dbReference>
<accession>A0A5B2XPG5</accession>
<proteinExistence type="predicted"/>
<dbReference type="GO" id="GO:0005576">
    <property type="term" value="C:extracellular region"/>
    <property type="evidence" value="ECO:0007669"/>
    <property type="project" value="TreeGrafter"/>
</dbReference>
<keyword evidence="1" id="KW-0812">Transmembrane</keyword>
<dbReference type="Proteomes" id="UP000323454">
    <property type="component" value="Unassembled WGS sequence"/>
</dbReference>
<dbReference type="InterPro" id="IPR024516">
    <property type="entry name" value="Mce_C"/>
</dbReference>
<reference evidence="4 5" key="1">
    <citation type="submission" date="2019-09" db="EMBL/GenBank/DDBJ databases">
        <title>Goodfellowia gen. nov., a new genus of the Pseudonocardineae related to Actinoalloteichus, containing Goodfellowia coeruleoviolacea gen. nov., comb. nov. gen. nov., comb. nov.</title>
        <authorList>
            <person name="Labeda D."/>
        </authorList>
    </citation>
    <scope>NUCLEOTIDE SEQUENCE [LARGE SCALE GENOMIC DNA]</scope>
    <source>
        <strain evidence="4 5">AN110305</strain>
    </source>
</reference>
<gene>
    <name evidence="4" type="ORF">F0L68_06595</name>
</gene>
<dbReference type="InterPro" id="IPR003399">
    <property type="entry name" value="Mce/MlaD"/>
</dbReference>
<keyword evidence="1" id="KW-0472">Membrane</keyword>
<dbReference type="Pfam" id="PF02470">
    <property type="entry name" value="MlaD"/>
    <property type="match status" value="1"/>
</dbReference>
<dbReference type="InterPro" id="IPR005693">
    <property type="entry name" value="Mce"/>
</dbReference>
<dbReference type="OrthoDB" id="4516955at2"/>
<dbReference type="AlphaFoldDB" id="A0A5B2XPG5"/>
<name>A0A5B2XPG5_9PSEU</name>
<dbReference type="EMBL" id="VUOB01000010">
    <property type="protein sequence ID" value="KAA2264752.1"/>
    <property type="molecule type" value="Genomic_DNA"/>
</dbReference>
<evidence type="ECO:0000259" key="3">
    <source>
        <dbReference type="Pfam" id="PF11887"/>
    </source>
</evidence>
<sequence>MSATTKAGKDLGRAVAIACVLVLLAAAGFWWMFSGGTSNKVTAYFGAAVGLYQGSDVRVLGVKVGTIDEVVPQGQQVKVTMSVDRGVKLPADAQAVVVSPSVVSDRYVQFTPVYTGGATLAGGAVIPRERTATPVELDELYSSIDKLTTALGPNGANANGALSNLLNTAAANLQGNGKALNDTIKQLGDATRTLSGSKEDLFATVDSLQKFTSMLAANDGQVRDLNSQLTDVAGFLAGERQDLGSALTELAGALGQVQAFIRDNRDVIKSNVDKLAGITKILVDQRAALAEVLDVAPLAVGNLQNAYNASSGTLDARADINELNQPPITLVCKLIQQATPPALPPVLSDVCKQLEPVVQGLLPLPTPAQTISAFSQGKLPPLPLPVVGTLFGSPGAVQGGH</sequence>
<comment type="caution">
    <text evidence="4">The sequence shown here is derived from an EMBL/GenBank/DDBJ whole genome shotgun (WGS) entry which is preliminary data.</text>
</comment>
<reference evidence="4 5" key="2">
    <citation type="submission" date="2019-09" db="EMBL/GenBank/DDBJ databases">
        <authorList>
            <person name="Jin C."/>
        </authorList>
    </citation>
    <scope>NUCLEOTIDE SEQUENCE [LARGE SCALE GENOMIC DNA]</scope>
    <source>
        <strain evidence="4 5">AN110305</strain>
    </source>
</reference>
<evidence type="ECO:0000256" key="1">
    <source>
        <dbReference type="SAM" id="Phobius"/>
    </source>
</evidence>
<evidence type="ECO:0000313" key="5">
    <source>
        <dbReference type="Proteomes" id="UP000323454"/>
    </source>
</evidence>
<dbReference type="PANTHER" id="PTHR33371:SF4">
    <property type="entry name" value="INTERMEMBRANE PHOSPHOLIPID TRANSPORT SYSTEM BINDING PROTEIN MLAD"/>
    <property type="match status" value="1"/>
</dbReference>
<organism evidence="4 5">
    <name type="scientific">Solihabitans fulvus</name>
    <dbReference type="NCBI Taxonomy" id="1892852"/>
    <lineage>
        <taxon>Bacteria</taxon>
        <taxon>Bacillati</taxon>
        <taxon>Actinomycetota</taxon>
        <taxon>Actinomycetes</taxon>
        <taxon>Pseudonocardiales</taxon>
        <taxon>Pseudonocardiaceae</taxon>
        <taxon>Solihabitans</taxon>
    </lineage>
</organism>
<evidence type="ECO:0000259" key="2">
    <source>
        <dbReference type="Pfam" id="PF02470"/>
    </source>
</evidence>
<dbReference type="RefSeq" id="WP_149848551.1">
    <property type="nucleotide sequence ID" value="NZ_VUOB01000010.1"/>
</dbReference>
<feature type="domain" description="Mammalian cell entry C-terminal" evidence="3">
    <location>
        <begin position="118"/>
        <end position="296"/>
    </location>
</feature>
<keyword evidence="1" id="KW-1133">Transmembrane helix</keyword>
<dbReference type="NCBIfam" id="TIGR00996">
    <property type="entry name" value="Mtu_fam_mce"/>
    <property type="match status" value="1"/>
</dbReference>
<feature type="transmembrane region" description="Helical" evidence="1">
    <location>
        <begin position="12"/>
        <end position="33"/>
    </location>
</feature>
<dbReference type="Pfam" id="PF11887">
    <property type="entry name" value="Mce4_CUP1"/>
    <property type="match status" value="1"/>
</dbReference>
<dbReference type="InterPro" id="IPR052336">
    <property type="entry name" value="MlaD_Phospholipid_Transporter"/>
</dbReference>
<evidence type="ECO:0000313" key="4">
    <source>
        <dbReference type="EMBL" id="KAA2264752.1"/>
    </source>
</evidence>
<feature type="domain" description="Mce/MlaD" evidence="2">
    <location>
        <begin position="39"/>
        <end position="112"/>
    </location>
</feature>
<protein>
    <submittedName>
        <fullName evidence="4">MCE family protein</fullName>
    </submittedName>
</protein>